<dbReference type="EMBL" id="SMCS01000001">
    <property type="protein sequence ID" value="TCV97807.1"/>
    <property type="molecule type" value="Genomic_DNA"/>
</dbReference>
<dbReference type="OrthoDB" id="9795746at2"/>
<dbReference type="PANTHER" id="PTHR45947">
    <property type="entry name" value="SULFOQUINOVOSYL TRANSFERASE SQD2"/>
    <property type="match status" value="1"/>
</dbReference>
<evidence type="ECO:0000313" key="3">
    <source>
        <dbReference type="Proteomes" id="UP000295645"/>
    </source>
</evidence>
<feature type="domain" description="Glycosyl transferase family 1" evidence="1">
    <location>
        <begin position="183"/>
        <end position="341"/>
    </location>
</feature>
<comment type="caution">
    <text evidence="2">The sequence shown here is derived from an EMBL/GenBank/DDBJ whole genome shotgun (WGS) entry which is preliminary data.</text>
</comment>
<dbReference type="Gene3D" id="3.40.50.2000">
    <property type="entry name" value="Glycogen Phosphorylase B"/>
    <property type="match status" value="2"/>
</dbReference>
<dbReference type="GO" id="GO:0016757">
    <property type="term" value="F:glycosyltransferase activity"/>
    <property type="evidence" value="ECO:0007669"/>
    <property type="project" value="InterPro"/>
</dbReference>
<dbReference type="Proteomes" id="UP000295645">
    <property type="component" value="Unassembled WGS sequence"/>
</dbReference>
<dbReference type="InterPro" id="IPR001296">
    <property type="entry name" value="Glyco_trans_1"/>
</dbReference>
<organism evidence="2 3">
    <name type="scientific">Luteibacter rhizovicinus</name>
    <dbReference type="NCBI Taxonomy" id="242606"/>
    <lineage>
        <taxon>Bacteria</taxon>
        <taxon>Pseudomonadati</taxon>
        <taxon>Pseudomonadota</taxon>
        <taxon>Gammaproteobacteria</taxon>
        <taxon>Lysobacterales</taxon>
        <taxon>Rhodanobacteraceae</taxon>
        <taxon>Luteibacter</taxon>
    </lineage>
</organism>
<dbReference type="CDD" id="cd03801">
    <property type="entry name" value="GT4_PimA-like"/>
    <property type="match status" value="1"/>
</dbReference>
<dbReference type="AlphaFoldDB" id="A0A4R3YXA0"/>
<name>A0A4R3YXA0_9GAMM</name>
<dbReference type="Pfam" id="PF00534">
    <property type="entry name" value="Glycos_transf_1"/>
    <property type="match status" value="1"/>
</dbReference>
<gene>
    <name evidence="2" type="ORF">EC912_101824</name>
</gene>
<accession>A0A4R3YXA0</accession>
<evidence type="ECO:0000313" key="2">
    <source>
        <dbReference type="EMBL" id="TCV97807.1"/>
    </source>
</evidence>
<evidence type="ECO:0000259" key="1">
    <source>
        <dbReference type="Pfam" id="PF00534"/>
    </source>
</evidence>
<dbReference type="RefSeq" id="WP_132141824.1">
    <property type="nucleotide sequence ID" value="NZ_SMCS01000001.1"/>
</dbReference>
<dbReference type="InterPro" id="IPR050194">
    <property type="entry name" value="Glycosyltransferase_grp1"/>
</dbReference>
<proteinExistence type="predicted"/>
<dbReference type="SUPFAM" id="SSF53756">
    <property type="entry name" value="UDP-Glycosyltransferase/glycogen phosphorylase"/>
    <property type="match status" value="1"/>
</dbReference>
<dbReference type="PANTHER" id="PTHR45947:SF3">
    <property type="entry name" value="SULFOQUINOVOSYL TRANSFERASE SQD2"/>
    <property type="match status" value="1"/>
</dbReference>
<sequence length="374" mass="40460">MHVAQINVLPAPADCSPADLFERWPSLADIPEAAAGAGTRISVIQAAACDARLTRRGVDYRFTDTRGMTSAVRRARHFADLLRDIAPDVLHLHSLGFARDAFELARCLPDVPILIQDHADRPPPWWRRSRWRPWYAAASGIAFTAPALAQPFVAASLFGTRTRLFAIPESSSRFVPGNRASARAATGLRGDPCILSVGHLSDGKDPLTVIEGVALAAASLPDVQLWFAFGNAPLLDEVQRRVAQDPRLAGRVHLLGTLTHARIETCMQAADLFVSGSLAESCGYALLEALACGVAPVVTDIPAFRALTGDAIGEHWTRGDAAELAEILVRMAIDRPSPARVRTHFDATLSFAAVGRQWADAYAQLLDDRRRNAT</sequence>
<keyword evidence="3" id="KW-1185">Reference proteome</keyword>
<keyword evidence="2" id="KW-0808">Transferase</keyword>
<reference evidence="2 3" key="1">
    <citation type="submission" date="2019-03" db="EMBL/GenBank/DDBJ databases">
        <title>Above-ground endophytic microbial communities from plants in different locations in the United States.</title>
        <authorList>
            <person name="Frank C."/>
        </authorList>
    </citation>
    <scope>NUCLEOTIDE SEQUENCE [LARGE SCALE GENOMIC DNA]</scope>
    <source>
        <strain evidence="2 3">LP_13_YM</strain>
    </source>
</reference>
<protein>
    <submittedName>
        <fullName evidence="2">Glycosyltransferase involved in cell wall biosynthesis</fullName>
    </submittedName>
</protein>